<dbReference type="InterPro" id="IPR036866">
    <property type="entry name" value="RibonucZ/Hydroxyglut_hydro"/>
</dbReference>
<keyword evidence="7 8" id="KW-0862">Zinc</keyword>
<evidence type="ECO:0000256" key="1">
    <source>
        <dbReference type="ARBA" id="ARBA00011738"/>
    </source>
</evidence>
<dbReference type="GO" id="GO:0042781">
    <property type="term" value="F:3'-tRNA processing endoribonuclease activity"/>
    <property type="evidence" value="ECO:0007669"/>
    <property type="project" value="UniProtKB-UniRule"/>
</dbReference>
<evidence type="ECO:0000313" key="11">
    <source>
        <dbReference type="Proteomes" id="UP000308528"/>
    </source>
</evidence>
<keyword evidence="3 8" id="KW-0540">Nuclease</keyword>
<dbReference type="SUPFAM" id="SSF56281">
    <property type="entry name" value="Metallo-hydrolase/oxidoreductase"/>
    <property type="match status" value="1"/>
</dbReference>
<feature type="binding site" evidence="8">
    <location>
        <position position="332"/>
    </location>
    <ligand>
        <name>Zn(2+)</name>
        <dbReference type="ChEBI" id="CHEBI:29105"/>
        <label>2</label>
        <note>catalytic</note>
    </ligand>
</feature>
<evidence type="ECO:0000256" key="7">
    <source>
        <dbReference type="ARBA" id="ARBA00022833"/>
    </source>
</evidence>
<dbReference type="Pfam" id="PF23023">
    <property type="entry name" value="Anti-Pycsar_Apyc1"/>
    <property type="match status" value="1"/>
</dbReference>
<keyword evidence="11" id="KW-1185">Reference proteome</keyword>
<feature type="compositionally biased region" description="Basic residues" evidence="9">
    <location>
        <begin position="13"/>
        <end position="30"/>
    </location>
</feature>
<dbReference type="GO" id="GO:0008270">
    <property type="term" value="F:zinc ion binding"/>
    <property type="evidence" value="ECO:0007669"/>
    <property type="project" value="UniProtKB-UniRule"/>
</dbReference>
<dbReference type="Proteomes" id="UP000308528">
    <property type="component" value="Unassembled WGS sequence"/>
</dbReference>
<dbReference type="InterPro" id="IPR013471">
    <property type="entry name" value="RNase_Z/BN"/>
</dbReference>
<evidence type="ECO:0000256" key="3">
    <source>
        <dbReference type="ARBA" id="ARBA00022722"/>
    </source>
</evidence>
<keyword evidence="2 8" id="KW-0819">tRNA processing</keyword>
<comment type="subunit">
    <text evidence="1 8">Homodimer.</text>
</comment>
<feature type="binding site" evidence="8">
    <location>
        <position position="128"/>
    </location>
    <ligand>
        <name>Zn(2+)</name>
        <dbReference type="ChEBI" id="CHEBI:29105"/>
        <label>2</label>
        <note>catalytic</note>
    </ligand>
</feature>
<dbReference type="NCBIfam" id="NF000801">
    <property type="entry name" value="PRK00055.1-3"/>
    <property type="match status" value="1"/>
</dbReference>
<sequence length="373" mass="41207">MEQPRHLRGDRYRARRRQAVGRNQQGRHRADHSADKERSSGLHFHGGTAARYAGRTRRRIAGLRFGLTILGSNGAVPSASRYASGHLLHSESTDVLVDCGEGTQLRLQAAGASVGRISLILISHLHGDHYFGLPGLLTSLALSGRTAPLRILSPPGLRDRLAPLLELDRYGMPFPLEFIEHAADDMTLVAEVGELEVYAFPLRHRIVTNGYLLREKPRPATILKDMIEAHSIPYAAIPTIKQGSGYTTAEGRFIPHGELTAPAPPPRSYAYCSDTLYFPELSNYVQGVDLLYHEATFLHDMAVEAAEKGHATAHQAALVARNADVGQLILGHFSARYRNVDEHEREARAVFPASTAARDLYRFTVPFTERNSE</sequence>
<dbReference type="CDD" id="cd07717">
    <property type="entry name" value="RNaseZ_ZiPD-like_MBL-fold"/>
    <property type="match status" value="1"/>
</dbReference>
<feature type="active site" description="Proton acceptor" evidence="8">
    <location>
        <position position="128"/>
    </location>
</feature>
<gene>
    <name evidence="8" type="primary">rnz</name>
    <name evidence="10" type="ORF">E4021_03240</name>
</gene>
<feature type="binding site" evidence="8">
    <location>
        <position position="274"/>
    </location>
    <ligand>
        <name>Zn(2+)</name>
        <dbReference type="ChEBI" id="CHEBI:29105"/>
        <label>2</label>
        <note>catalytic</note>
    </ligand>
</feature>
<comment type="caution">
    <text evidence="10">The sequence shown here is derived from an EMBL/GenBank/DDBJ whole genome shotgun (WGS) entry which is preliminary data.</text>
</comment>
<dbReference type="AlphaFoldDB" id="A0A4S4NP10"/>
<name>A0A4S4NP10_9BACT</name>
<comment type="function">
    <text evidence="8">Zinc phosphodiesterase, which displays some tRNA 3'-processing endonuclease activity. Probably involved in tRNA maturation, by removing a 3'-trailer from precursor tRNA.</text>
</comment>
<proteinExistence type="inferred from homology"/>
<protein>
    <recommendedName>
        <fullName evidence="8">Ribonuclease Z</fullName>
        <shortName evidence="8">RNase Z</shortName>
        <ecNumber evidence="8">3.1.26.11</ecNumber>
    </recommendedName>
    <alternativeName>
        <fullName evidence="8">tRNA 3 endonuclease</fullName>
    </alternativeName>
    <alternativeName>
        <fullName evidence="8">tRNase Z</fullName>
    </alternativeName>
</protein>
<organism evidence="10 11">
    <name type="scientific">Neolewinella litorea</name>
    <dbReference type="NCBI Taxonomy" id="2562452"/>
    <lineage>
        <taxon>Bacteria</taxon>
        <taxon>Pseudomonadati</taxon>
        <taxon>Bacteroidota</taxon>
        <taxon>Saprospiria</taxon>
        <taxon>Saprospirales</taxon>
        <taxon>Lewinellaceae</taxon>
        <taxon>Neolewinella</taxon>
    </lineage>
</organism>
<reference evidence="10 11" key="1">
    <citation type="submission" date="2019-04" db="EMBL/GenBank/DDBJ databases">
        <title>Lewinella litorea sp. nov., isolated from a marine sand.</title>
        <authorList>
            <person name="Yoon J.-H."/>
        </authorList>
    </citation>
    <scope>NUCLEOTIDE SEQUENCE [LARGE SCALE GENOMIC DNA]</scope>
    <source>
        <strain evidence="10 11">HSMS-39</strain>
    </source>
</reference>
<keyword evidence="4 8" id="KW-0479">Metal-binding</keyword>
<keyword evidence="5 8" id="KW-0255">Endonuclease</keyword>
<dbReference type="OrthoDB" id="9800940at2"/>
<dbReference type="HAMAP" id="MF_01818">
    <property type="entry name" value="RNase_Z_BN"/>
    <property type="match status" value="1"/>
</dbReference>
<feature type="compositionally biased region" description="Basic and acidic residues" evidence="9">
    <location>
        <begin position="1"/>
        <end position="12"/>
    </location>
</feature>
<feature type="binding site" evidence="8">
    <location>
        <position position="129"/>
    </location>
    <ligand>
        <name>Zn(2+)</name>
        <dbReference type="ChEBI" id="CHEBI:29105"/>
        <label>2</label>
        <note>catalytic</note>
    </ligand>
</feature>
<keyword evidence="6 8" id="KW-0378">Hydrolase</keyword>
<feature type="region of interest" description="Disordered" evidence="9">
    <location>
        <begin position="1"/>
        <end position="48"/>
    </location>
</feature>
<evidence type="ECO:0000256" key="9">
    <source>
        <dbReference type="SAM" id="MobiDB-lite"/>
    </source>
</evidence>
<evidence type="ECO:0000256" key="8">
    <source>
        <dbReference type="HAMAP-Rule" id="MF_01818"/>
    </source>
</evidence>
<comment type="similarity">
    <text evidence="8">Belongs to the RNase Z family.</text>
</comment>
<comment type="catalytic activity">
    <reaction evidence="8">
        <text>Endonucleolytic cleavage of RNA, removing extra 3' nucleotides from tRNA precursor, generating 3' termini of tRNAs. A 3'-hydroxy group is left at the tRNA terminus and a 5'-phosphoryl group is left at the trailer molecule.</text>
        <dbReference type="EC" id="3.1.26.11"/>
    </reaction>
</comment>
<evidence type="ECO:0000256" key="4">
    <source>
        <dbReference type="ARBA" id="ARBA00022723"/>
    </source>
</evidence>
<evidence type="ECO:0000256" key="6">
    <source>
        <dbReference type="ARBA" id="ARBA00022801"/>
    </source>
</evidence>
<feature type="binding site" evidence="8">
    <location>
        <position position="274"/>
    </location>
    <ligand>
        <name>Zn(2+)</name>
        <dbReference type="ChEBI" id="CHEBI:29105"/>
        <label>1</label>
        <note>catalytic</note>
    </ligand>
</feature>
<dbReference type="Gene3D" id="3.60.15.10">
    <property type="entry name" value="Ribonuclease Z/Hydroxyacylglutathione hydrolase-like"/>
    <property type="match status" value="1"/>
</dbReference>
<feature type="binding site" evidence="8">
    <location>
        <position position="204"/>
    </location>
    <ligand>
        <name>Zn(2+)</name>
        <dbReference type="ChEBI" id="CHEBI:29105"/>
        <label>1</label>
        <note>catalytic</note>
    </ligand>
</feature>
<feature type="binding site" evidence="8">
    <location>
        <position position="126"/>
    </location>
    <ligand>
        <name>Zn(2+)</name>
        <dbReference type="ChEBI" id="CHEBI:29105"/>
        <label>1</label>
        <note>catalytic</note>
    </ligand>
</feature>
<feature type="binding site" evidence="8">
    <location>
        <position position="124"/>
    </location>
    <ligand>
        <name>Zn(2+)</name>
        <dbReference type="ChEBI" id="CHEBI:29105"/>
        <label>1</label>
        <note>catalytic</note>
    </ligand>
</feature>
<evidence type="ECO:0000256" key="5">
    <source>
        <dbReference type="ARBA" id="ARBA00022759"/>
    </source>
</evidence>
<dbReference type="EC" id="3.1.26.11" evidence="8"/>
<dbReference type="PANTHER" id="PTHR46018">
    <property type="entry name" value="ZINC PHOSPHODIESTERASE ELAC PROTEIN 1"/>
    <property type="match status" value="1"/>
</dbReference>
<feature type="compositionally biased region" description="Basic and acidic residues" evidence="9">
    <location>
        <begin position="31"/>
        <end position="40"/>
    </location>
</feature>
<dbReference type="EMBL" id="SRSF01000001">
    <property type="protein sequence ID" value="THH41622.1"/>
    <property type="molecule type" value="Genomic_DNA"/>
</dbReference>
<accession>A0A4S4NP10</accession>
<comment type="cofactor">
    <cofactor evidence="8">
        <name>Zn(2+)</name>
        <dbReference type="ChEBI" id="CHEBI:29105"/>
    </cofactor>
    <text evidence="8">Binds 2 Zn(2+) ions.</text>
</comment>
<evidence type="ECO:0000313" key="10">
    <source>
        <dbReference type="EMBL" id="THH41622.1"/>
    </source>
</evidence>
<evidence type="ECO:0000256" key="2">
    <source>
        <dbReference type="ARBA" id="ARBA00022694"/>
    </source>
</evidence>
<dbReference type="PANTHER" id="PTHR46018:SF2">
    <property type="entry name" value="ZINC PHOSPHODIESTERASE ELAC PROTEIN 1"/>
    <property type="match status" value="1"/>
</dbReference>